<gene>
    <name evidence="1" type="ORF">L3Q82_019232</name>
</gene>
<evidence type="ECO:0000313" key="1">
    <source>
        <dbReference type="EMBL" id="KAI3352799.1"/>
    </source>
</evidence>
<protein>
    <submittedName>
        <fullName evidence="1">Uncharacterized protein</fullName>
    </submittedName>
</protein>
<dbReference type="EMBL" id="CM041553">
    <property type="protein sequence ID" value="KAI3352799.1"/>
    <property type="molecule type" value="Genomic_DNA"/>
</dbReference>
<proteinExistence type="predicted"/>
<accession>A0ACB8VB98</accession>
<reference evidence="1" key="1">
    <citation type="submission" date="2022-04" db="EMBL/GenBank/DDBJ databases">
        <title>Jade perch genome.</title>
        <authorList>
            <person name="Chao B."/>
        </authorList>
    </citation>
    <scope>NUCLEOTIDE SEQUENCE</scope>
    <source>
        <strain evidence="1">CB-2022</strain>
    </source>
</reference>
<name>A0ACB8VB98_9TELE</name>
<organism evidence="1 2">
    <name type="scientific">Scortum barcoo</name>
    <name type="common">barcoo grunter</name>
    <dbReference type="NCBI Taxonomy" id="214431"/>
    <lineage>
        <taxon>Eukaryota</taxon>
        <taxon>Metazoa</taxon>
        <taxon>Chordata</taxon>
        <taxon>Craniata</taxon>
        <taxon>Vertebrata</taxon>
        <taxon>Euteleostomi</taxon>
        <taxon>Actinopterygii</taxon>
        <taxon>Neopterygii</taxon>
        <taxon>Teleostei</taxon>
        <taxon>Neoteleostei</taxon>
        <taxon>Acanthomorphata</taxon>
        <taxon>Eupercaria</taxon>
        <taxon>Centrarchiformes</taxon>
        <taxon>Terapontoidei</taxon>
        <taxon>Terapontidae</taxon>
        <taxon>Scortum</taxon>
    </lineage>
</organism>
<keyword evidence="2" id="KW-1185">Reference proteome</keyword>
<comment type="caution">
    <text evidence="1">The sequence shown here is derived from an EMBL/GenBank/DDBJ whole genome shotgun (WGS) entry which is preliminary data.</text>
</comment>
<dbReference type="Proteomes" id="UP000831701">
    <property type="component" value="Chromosome 23"/>
</dbReference>
<sequence>MGTSCKEQFKEILNPADMSSVEEAELEDPGEALPKSVAEVAEIVKKLLRGKAHGVDEICPEMLKALDTVALLWLTCLLCQCHIDV</sequence>
<evidence type="ECO:0000313" key="2">
    <source>
        <dbReference type="Proteomes" id="UP000831701"/>
    </source>
</evidence>